<dbReference type="EMBL" id="CAJZBQ010000035">
    <property type="protein sequence ID" value="CAG9323659.1"/>
    <property type="molecule type" value="Genomic_DNA"/>
</dbReference>
<comment type="similarity">
    <text evidence="9">Belongs to the SQRD family.</text>
</comment>
<evidence type="ECO:0000256" key="10">
    <source>
        <dbReference type="ARBA" id="ARBA00070160"/>
    </source>
</evidence>
<keyword evidence="12" id="KW-1185">Reference proteome</keyword>
<keyword evidence="8" id="KW-0496">Mitochondrion</keyword>
<evidence type="ECO:0000256" key="8">
    <source>
        <dbReference type="ARBA" id="ARBA00023128"/>
    </source>
</evidence>
<evidence type="ECO:0000256" key="4">
    <source>
        <dbReference type="ARBA" id="ARBA00022719"/>
    </source>
</evidence>
<evidence type="ECO:0000256" key="7">
    <source>
        <dbReference type="ARBA" id="ARBA00023002"/>
    </source>
</evidence>
<comment type="subcellular location">
    <subcellularLocation>
        <location evidence="2">Mitochondrion</location>
    </subcellularLocation>
</comment>
<protein>
    <recommendedName>
        <fullName evidence="10">Sulfide:quinone oxidoreductase, mitochondrial</fullName>
    </recommendedName>
</protein>
<evidence type="ECO:0000313" key="12">
    <source>
        <dbReference type="Proteomes" id="UP001162131"/>
    </source>
</evidence>
<dbReference type="InterPro" id="IPR015904">
    <property type="entry name" value="Sulphide_quinone_reductase"/>
</dbReference>
<keyword evidence="3" id="KW-0285">Flavoprotein</keyword>
<keyword evidence="6" id="KW-0809">Transit peptide</keyword>
<dbReference type="GO" id="GO:0005739">
    <property type="term" value="C:mitochondrion"/>
    <property type="evidence" value="ECO:0007669"/>
    <property type="project" value="UniProtKB-SubCell"/>
</dbReference>
<evidence type="ECO:0000256" key="9">
    <source>
        <dbReference type="ARBA" id="ARBA00060891"/>
    </source>
</evidence>
<dbReference type="GO" id="GO:0071949">
    <property type="term" value="F:FAD binding"/>
    <property type="evidence" value="ECO:0007669"/>
    <property type="project" value="TreeGrafter"/>
</dbReference>
<dbReference type="AlphaFoldDB" id="A0AAU9JGX9"/>
<name>A0AAU9JGX9_9CILI</name>
<dbReference type="GO" id="GO:0048038">
    <property type="term" value="F:quinone binding"/>
    <property type="evidence" value="ECO:0007669"/>
    <property type="project" value="UniProtKB-KW"/>
</dbReference>
<proteinExistence type="inferred from homology"/>
<keyword evidence="5" id="KW-0274">FAD</keyword>
<dbReference type="InterPro" id="IPR036188">
    <property type="entry name" value="FAD/NAD-bd_sf"/>
</dbReference>
<dbReference type="PANTHER" id="PTHR10632">
    <property type="entry name" value="SULFIDE:QUINONE OXIDOREDUCTASE"/>
    <property type="match status" value="1"/>
</dbReference>
<comment type="cofactor">
    <cofactor evidence="1">
        <name>FAD</name>
        <dbReference type="ChEBI" id="CHEBI:57692"/>
    </cofactor>
</comment>
<accession>A0AAU9JGX9</accession>
<sequence>MYKLVVAGGGTASVNIVSQIIRAGKLKPNEIAVIDPSPKHYYQPAWSMIGGGVLGNNNEVKSKLKNYVRDTRSLFHPDINFYSKSVTKFMPDLNKIQIEGNEEISYENLVVALGLVMDYDRLPGLKDALEDENSKVGTIYDLNYAMKTNRLISEFQGGKAFFTEPTQPIKCGGAPQKIMYLADGIWRDKNVRDKTNINFFLPMYSIFTSPYYAKLLIKIAEDKNVLVHYGHLLTKLNWKNNEAIFAHNKQEIKLNYDFIHVTPFQSTPKALKNSPVSDKDGLVDVDKGTLRHVKYENVWGIGDCSNLPTSKTASAAIDQAFVLVNNLIKTIEKQGLNAKYTGYTSCPLFVSHGKGILAEFKYEGIPDHTYTKLMDKPNRFAYFLNKFVMPKAYFWLMPKGRWYGRRLIFPPKFK</sequence>
<gene>
    <name evidence="11" type="ORF">BSTOLATCC_MIC34700</name>
</gene>
<keyword evidence="7" id="KW-0560">Oxidoreductase</keyword>
<dbReference type="Proteomes" id="UP001162131">
    <property type="component" value="Unassembled WGS sequence"/>
</dbReference>
<dbReference type="GO" id="GO:0070221">
    <property type="term" value="P:sulfide oxidation, using sulfide:quinone oxidoreductase"/>
    <property type="evidence" value="ECO:0007669"/>
    <property type="project" value="TreeGrafter"/>
</dbReference>
<dbReference type="Gene3D" id="3.50.50.60">
    <property type="entry name" value="FAD/NAD(P)-binding domain"/>
    <property type="match status" value="2"/>
</dbReference>
<dbReference type="PANTHER" id="PTHR10632:SF2">
    <property type="entry name" value="SULFIDE:QUINONE OXIDOREDUCTASE, MITOCHONDRIAL"/>
    <property type="match status" value="1"/>
</dbReference>
<evidence type="ECO:0000256" key="6">
    <source>
        <dbReference type="ARBA" id="ARBA00022946"/>
    </source>
</evidence>
<evidence type="ECO:0000256" key="2">
    <source>
        <dbReference type="ARBA" id="ARBA00004173"/>
    </source>
</evidence>
<evidence type="ECO:0000256" key="5">
    <source>
        <dbReference type="ARBA" id="ARBA00022827"/>
    </source>
</evidence>
<evidence type="ECO:0000313" key="11">
    <source>
        <dbReference type="EMBL" id="CAG9323659.1"/>
    </source>
</evidence>
<dbReference type="FunFam" id="3.50.50.60:FF:000034">
    <property type="entry name" value="sulfide:quinone oxidoreductase, mitochondrial"/>
    <property type="match status" value="1"/>
</dbReference>
<evidence type="ECO:0000256" key="3">
    <source>
        <dbReference type="ARBA" id="ARBA00022630"/>
    </source>
</evidence>
<organism evidence="11 12">
    <name type="scientific">Blepharisma stoltei</name>
    <dbReference type="NCBI Taxonomy" id="1481888"/>
    <lineage>
        <taxon>Eukaryota</taxon>
        <taxon>Sar</taxon>
        <taxon>Alveolata</taxon>
        <taxon>Ciliophora</taxon>
        <taxon>Postciliodesmatophora</taxon>
        <taxon>Heterotrichea</taxon>
        <taxon>Heterotrichida</taxon>
        <taxon>Blepharismidae</taxon>
        <taxon>Blepharisma</taxon>
    </lineage>
</organism>
<evidence type="ECO:0000256" key="1">
    <source>
        <dbReference type="ARBA" id="ARBA00001974"/>
    </source>
</evidence>
<dbReference type="GO" id="GO:0070224">
    <property type="term" value="F:sulfide:quinone oxidoreductase activity"/>
    <property type="evidence" value="ECO:0007669"/>
    <property type="project" value="TreeGrafter"/>
</dbReference>
<dbReference type="SUPFAM" id="SSF51905">
    <property type="entry name" value="FAD/NAD(P)-binding domain"/>
    <property type="match status" value="1"/>
</dbReference>
<reference evidence="11" key="1">
    <citation type="submission" date="2021-09" db="EMBL/GenBank/DDBJ databases">
        <authorList>
            <consortium name="AG Swart"/>
            <person name="Singh M."/>
            <person name="Singh A."/>
            <person name="Seah K."/>
            <person name="Emmerich C."/>
        </authorList>
    </citation>
    <scope>NUCLEOTIDE SEQUENCE</scope>
    <source>
        <strain evidence="11">ATCC30299</strain>
    </source>
</reference>
<comment type="caution">
    <text evidence="11">The sequence shown here is derived from an EMBL/GenBank/DDBJ whole genome shotgun (WGS) entry which is preliminary data.</text>
</comment>
<keyword evidence="4" id="KW-0874">Quinone</keyword>